<dbReference type="Gene3D" id="3.40.50.1110">
    <property type="entry name" value="SGNH hydrolase"/>
    <property type="match status" value="1"/>
</dbReference>
<dbReference type="EMBL" id="QGGO01000028">
    <property type="protein sequence ID" value="PWK18869.1"/>
    <property type="molecule type" value="Genomic_DNA"/>
</dbReference>
<dbReference type="AlphaFoldDB" id="A0A316DNY4"/>
<dbReference type="Pfam" id="PF03629">
    <property type="entry name" value="SASA"/>
    <property type="match status" value="1"/>
</dbReference>
<dbReference type="Proteomes" id="UP000245489">
    <property type="component" value="Unassembled WGS sequence"/>
</dbReference>
<name>A0A316DNY4_9BACT</name>
<accession>A0A316DNY4</accession>
<comment type="caution">
    <text evidence="4">The sequence shown here is derived from an EMBL/GenBank/DDBJ whole genome shotgun (WGS) entry which is preliminary data.</text>
</comment>
<protein>
    <recommendedName>
        <fullName evidence="3">Sialate O-acetylesterase domain-containing protein</fullName>
    </recommendedName>
</protein>
<keyword evidence="1" id="KW-0378">Hydrolase</keyword>
<sequence>MNKLHKLFYVISLCFLSSIISAQVTITFPTSRSVFQRDNNNHSTLYIAGNYTTFVNKVEARVVARTMSPSQGTSTNWVIIQSNPSNGFYYGSLVVSGGWYDLEVRCWNETTLVGTSSIQRIGIGEVFLIAGQSNATGDSELKNEGNYGPMANDDRVSVVNHTLTFPINFGAISLPRADFSRLDSTYNISPFGVSAWCWGALGDSLTKKLNVPVAFFNAGWSGTGAAAWNESANDSTATPTNFIIMPRGMPYGNLRASLHFYLAQFGARAVLWHQGETDNLQETSRNTYGAYLKNIITKSRQHSGKSNLSWVVSRATRYKGFQIVNSRTWQPVIDAQNDVIGLNGTGQANYTTQVFEGPKTDSLVGPNIRTPDSIHFVGSGHRILASVWSQKLNTNFFNNSIPCLPTPPPQLNTTCDGISSLLIQSNIPYNNYLWTNNTEVSNNLSTSASYSSSSGSYRLKVKDNLGNILISPQISIPNNFAGLIPISSVSSGTWHDSSTWECNRIPSSIDMVTIKATHEVIIGGGLTARYKKLELKGSLRFFSTSKLTN</sequence>
<gene>
    <name evidence="4" type="ORF">LV89_04004</name>
</gene>
<keyword evidence="2" id="KW-0732">Signal</keyword>
<dbReference type="SUPFAM" id="SSF52266">
    <property type="entry name" value="SGNH hydrolase"/>
    <property type="match status" value="1"/>
</dbReference>
<proteinExistence type="predicted"/>
<dbReference type="InterPro" id="IPR036514">
    <property type="entry name" value="SGNH_hydro_sf"/>
</dbReference>
<reference evidence="4 5" key="1">
    <citation type="submission" date="2018-05" db="EMBL/GenBank/DDBJ databases">
        <title>Genomic Encyclopedia of Archaeal and Bacterial Type Strains, Phase II (KMG-II): from individual species to whole genera.</title>
        <authorList>
            <person name="Goeker M."/>
        </authorList>
    </citation>
    <scope>NUCLEOTIDE SEQUENCE [LARGE SCALE GENOMIC DNA]</scope>
    <source>
        <strain evidence="4 5">DSM 22214</strain>
    </source>
</reference>
<keyword evidence="5" id="KW-1185">Reference proteome</keyword>
<evidence type="ECO:0000313" key="4">
    <source>
        <dbReference type="EMBL" id="PWK18869.1"/>
    </source>
</evidence>
<feature type="chain" id="PRO_5016363374" description="Sialate O-acetylesterase domain-containing protein" evidence="2">
    <location>
        <begin position="23"/>
        <end position="549"/>
    </location>
</feature>
<feature type="signal peptide" evidence="2">
    <location>
        <begin position="1"/>
        <end position="22"/>
    </location>
</feature>
<evidence type="ECO:0000256" key="1">
    <source>
        <dbReference type="ARBA" id="ARBA00022801"/>
    </source>
</evidence>
<evidence type="ECO:0000259" key="3">
    <source>
        <dbReference type="Pfam" id="PF03629"/>
    </source>
</evidence>
<dbReference type="OrthoDB" id="1488710at2"/>
<feature type="domain" description="Sialate O-acetylesterase" evidence="3">
    <location>
        <begin position="125"/>
        <end position="319"/>
    </location>
</feature>
<dbReference type="GO" id="GO:0016788">
    <property type="term" value="F:hydrolase activity, acting on ester bonds"/>
    <property type="evidence" value="ECO:0007669"/>
    <property type="project" value="UniProtKB-ARBA"/>
</dbReference>
<evidence type="ECO:0000313" key="5">
    <source>
        <dbReference type="Proteomes" id="UP000245489"/>
    </source>
</evidence>
<organism evidence="4 5">
    <name type="scientific">Arcicella aurantiaca</name>
    <dbReference type="NCBI Taxonomy" id="591202"/>
    <lineage>
        <taxon>Bacteria</taxon>
        <taxon>Pseudomonadati</taxon>
        <taxon>Bacteroidota</taxon>
        <taxon>Cytophagia</taxon>
        <taxon>Cytophagales</taxon>
        <taxon>Flectobacillaceae</taxon>
        <taxon>Arcicella</taxon>
    </lineage>
</organism>
<evidence type="ECO:0000256" key="2">
    <source>
        <dbReference type="SAM" id="SignalP"/>
    </source>
</evidence>
<dbReference type="InterPro" id="IPR005181">
    <property type="entry name" value="SASA"/>
</dbReference>
<dbReference type="RefSeq" id="WP_109744668.1">
    <property type="nucleotide sequence ID" value="NZ_QGGO01000028.1"/>
</dbReference>